<organism evidence="2 3">
    <name type="scientific">Conexivisphaera calida</name>
    <dbReference type="NCBI Taxonomy" id="1874277"/>
    <lineage>
        <taxon>Archaea</taxon>
        <taxon>Nitrososphaerota</taxon>
        <taxon>Conexivisphaeria</taxon>
        <taxon>Conexivisphaerales</taxon>
        <taxon>Conexivisphaeraceae</taxon>
        <taxon>Conexivisphaera</taxon>
    </lineage>
</organism>
<dbReference type="InterPro" id="IPR002716">
    <property type="entry name" value="PIN_dom"/>
</dbReference>
<protein>
    <recommendedName>
        <fullName evidence="1">PIN domain-containing protein</fullName>
    </recommendedName>
</protein>
<dbReference type="Gene3D" id="3.40.50.1010">
    <property type="entry name" value="5'-nuclease"/>
    <property type="match status" value="1"/>
</dbReference>
<dbReference type="KEGG" id="ccai:NAS2_1414"/>
<evidence type="ECO:0000259" key="1">
    <source>
        <dbReference type="Pfam" id="PF01850"/>
    </source>
</evidence>
<evidence type="ECO:0000313" key="3">
    <source>
        <dbReference type="Proteomes" id="UP000509448"/>
    </source>
</evidence>
<name>A0A4P2VF62_9ARCH</name>
<dbReference type="SUPFAM" id="SSF88723">
    <property type="entry name" value="PIN domain-like"/>
    <property type="match status" value="1"/>
</dbReference>
<dbReference type="Proteomes" id="UP000509448">
    <property type="component" value="Chromosome"/>
</dbReference>
<dbReference type="OrthoDB" id="90145at2157"/>
<dbReference type="AlphaFoldDB" id="A0A4P2VF62"/>
<accession>A0A4P2VF62</accession>
<keyword evidence="3" id="KW-1185">Reference proteome</keyword>
<dbReference type="PANTHER" id="PTHR39664">
    <property type="match status" value="1"/>
</dbReference>
<proteinExistence type="predicted"/>
<evidence type="ECO:0000313" key="2">
    <source>
        <dbReference type="EMBL" id="BBE42801.1"/>
    </source>
</evidence>
<sequence length="121" mass="14113">MEAVVDTNFVIAVIFKDHEHHKEALKEWRGISRAYLPLISLTEMAYFFIKSEVNLEVMDEVLSDPKVEVVVNTADDLRFAVENRDRIAGYDDFNDFLILSVARRLRLPLLTFDRKLRRKSG</sequence>
<feature type="domain" description="PIN" evidence="1">
    <location>
        <begin position="4"/>
        <end position="119"/>
    </location>
</feature>
<gene>
    <name evidence="2" type="ORF">NAS2_1414</name>
</gene>
<reference evidence="2 3" key="1">
    <citation type="journal article" date="2019" name="ISME J.">
        <title>Isolation and characterization of a thermophilic sulfur- and iron-reducing thaumarchaeote from a terrestrial acidic hot spring.</title>
        <authorList>
            <person name="Kato S."/>
            <person name="Itoh T."/>
            <person name="Yuki M."/>
            <person name="Nagamori M."/>
            <person name="Ohnishi M."/>
            <person name="Uematsu K."/>
            <person name="Suzuki K."/>
            <person name="Takashina T."/>
            <person name="Ohkuma M."/>
        </authorList>
    </citation>
    <scope>NUCLEOTIDE SEQUENCE [LARGE SCALE GENOMIC DNA]</scope>
    <source>
        <strain evidence="2 3">NAS-02</strain>
    </source>
</reference>
<dbReference type="InterPro" id="IPR029060">
    <property type="entry name" value="PIN-like_dom_sf"/>
</dbReference>
<dbReference type="Pfam" id="PF01850">
    <property type="entry name" value="PIN"/>
    <property type="match status" value="1"/>
</dbReference>
<dbReference type="EMBL" id="AP018732">
    <property type="protein sequence ID" value="BBE42801.1"/>
    <property type="molecule type" value="Genomic_DNA"/>
</dbReference>
<dbReference type="RefSeq" id="WP_174448997.1">
    <property type="nucleotide sequence ID" value="NZ_AP018732.1"/>
</dbReference>
<dbReference type="PANTHER" id="PTHR39664:SF2">
    <property type="entry name" value="NUCLEIC ACID-BINDING PROTEIN, CONTAINING PIN DOMAIN-RELATED"/>
    <property type="match status" value="1"/>
</dbReference>
<dbReference type="GeneID" id="55585225"/>